<keyword evidence="8" id="KW-1185">Reference proteome</keyword>
<dbReference type="InterPro" id="IPR006626">
    <property type="entry name" value="PbH1"/>
</dbReference>
<accession>A0A3P1BAE9</accession>
<evidence type="ECO:0000256" key="1">
    <source>
        <dbReference type="ARBA" id="ARBA00008834"/>
    </source>
</evidence>
<evidence type="ECO:0000256" key="6">
    <source>
        <dbReference type="SAM" id="SignalP"/>
    </source>
</evidence>
<evidence type="ECO:0000256" key="4">
    <source>
        <dbReference type="RuleBase" id="RU361169"/>
    </source>
</evidence>
<keyword evidence="3 4" id="KW-0326">Glycosidase</keyword>
<dbReference type="EMBL" id="RQJO01000016">
    <property type="protein sequence ID" value="RRA98087.1"/>
    <property type="molecule type" value="Genomic_DNA"/>
</dbReference>
<evidence type="ECO:0000256" key="2">
    <source>
        <dbReference type="ARBA" id="ARBA00022801"/>
    </source>
</evidence>
<protein>
    <submittedName>
        <fullName evidence="7">Glycoside hydrolase family 28 protein</fullName>
    </submittedName>
</protein>
<reference evidence="7 8" key="1">
    <citation type="submission" date="2018-11" db="EMBL/GenBank/DDBJ databases">
        <authorList>
            <person name="Zhou Z."/>
            <person name="Wang G."/>
        </authorList>
    </citation>
    <scope>NUCLEOTIDE SEQUENCE [LARGE SCALE GENOMIC DNA]</scope>
    <source>
        <strain evidence="7 8">KCTC52004</strain>
    </source>
</reference>
<dbReference type="GO" id="GO:0005975">
    <property type="term" value="P:carbohydrate metabolic process"/>
    <property type="evidence" value="ECO:0007669"/>
    <property type="project" value="InterPro"/>
</dbReference>
<comment type="similarity">
    <text evidence="1 4">Belongs to the glycosyl hydrolase 28 family.</text>
</comment>
<evidence type="ECO:0000256" key="5">
    <source>
        <dbReference type="SAM" id="MobiDB-lite"/>
    </source>
</evidence>
<comment type="caution">
    <text evidence="7">The sequence shown here is derived from an EMBL/GenBank/DDBJ whole genome shotgun (WGS) entry which is preliminary data.</text>
</comment>
<feature type="signal peptide" evidence="6">
    <location>
        <begin position="1"/>
        <end position="20"/>
    </location>
</feature>
<dbReference type="InterPro" id="IPR051801">
    <property type="entry name" value="GH28_Enzymes"/>
</dbReference>
<dbReference type="PANTHER" id="PTHR31339">
    <property type="entry name" value="PECTIN LYASE-RELATED"/>
    <property type="match status" value="1"/>
</dbReference>
<name>A0A3P1BAE9_9BACT</name>
<feature type="region of interest" description="Disordered" evidence="5">
    <location>
        <begin position="395"/>
        <end position="418"/>
    </location>
</feature>
<feature type="chain" id="PRO_5018062671" evidence="6">
    <location>
        <begin position="21"/>
        <end position="503"/>
    </location>
</feature>
<keyword evidence="2 4" id="KW-0378">Hydrolase</keyword>
<dbReference type="PANTHER" id="PTHR31339:SF9">
    <property type="entry name" value="PLASMIN AND FIBRONECTIN-BINDING PROTEIN A"/>
    <property type="match status" value="1"/>
</dbReference>
<keyword evidence="6" id="KW-0732">Signal</keyword>
<organism evidence="7 8">
    <name type="scientific">Larkinella rosea</name>
    <dbReference type="NCBI Taxonomy" id="2025312"/>
    <lineage>
        <taxon>Bacteria</taxon>
        <taxon>Pseudomonadati</taxon>
        <taxon>Bacteroidota</taxon>
        <taxon>Cytophagia</taxon>
        <taxon>Cytophagales</taxon>
        <taxon>Spirosomataceae</taxon>
        <taxon>Larkinella</taxon>
    </lineage>
</organism>
<proteinExistence type="inferred from homology"/>
<evidence type="ECO:0000313" key="8">
    <source>
        <dbReference type="Proteomes" id="UP000271925"/>
    </source>
</evidence>
<dbReference type="Gene3D" id="2.160.20.10">
    <property type="entry name" value="Single-stranded right-handed beta-helix, Pectin lyase-like"/>
    <property type="match status" value="1"/>
</dbReference>
<dbReference type="GO" id="GO:0004650">
    <property type="term" value="F:polygalacturonase activity"/>
    <property type="evidence" value="ECO:0007669"/>
    <property type="project" value="InterPro"/>
</dbReference>
<dbReference type="Pfam" id="PF00295">
    <property type="entry name" value="Glyco_hydro_28"/>
    <property type="match status" value="1"/>
</dbReference>
<dbReference type="OrthoDB" id="9795222at2"/>
<evidence type="ECO:0000256" key="3">
    <source>
        <dbReference type="ARBA" id="ARBA00023295"/>
    </source>
</evidence>
<dbReference type="InterPro" id="IPR011050">
    <property type="entry name" value="Pectin_lyase_fold/virulence"/>
</dbReference>
<gene>
    <name evidence="7" type="ORF">EHT25_30945</name>
</gene>
<feature type="compositionally biased region" description="Basic and acidic residues" evidence="5">
    <location>
        <begin position="396"/>
        <end position="405"/>
    </location>
</feature>
<dbReference type="SUPFAM" id="SSF51126">
    <property type="entry name" value="Pectin lyase-like"/>
    <property type="match status" value="1"/>
</dbReference>
<dbReference type="InterPro" id="IPR000743">
    <property type="entry name" value="Glyco_hydro_28"/>
</dbReference>
<evidence type="ECO:0000313" key="7">
    <source>
        <dbReference type="EMBL" id="RRA98087.1"/>
    </source>
</evidence>
<dbReference type="AlphaFoldDB" id="A0A3P1BAE9"/>
<dbReference type="RefSeq" id="WP_124879327.1">
    <property type="nucleotide sequence ID" value="NZ_RQJO01000016.1"/>
</dbReference>
<dbReference type="SMART" id="SM00710">
    <property type="entry name" value="PbH1"/>
    <property type="match status" value="6"/>
</dbReference>
<dbReference type="InterPro" id="IPR012334">
    <property type="entry name" value="Pectin_lyas_fold"/>
</dbReference>
<dbReference type="Proteomes" id="UP000271925">
    <property type="component" value="Unassembled WGS sequence"/>
</dbReference>
<sequence length="503" mass="54976">MHRFVHILFFSLLLAVSGFAQKPSGVWDVFATGAKGDGKTMDTKAIQIAIDRCHAAGGGKVYLHNGTFLSGTIYLKSNVTLYVEAGAILLGSADVNDYPSTASKYPAYGGELVTEKMLIYAEEAHHIAITGRGIIDGRGDDFNGPYLSPSFSGRPRILHFRNCDNIQVRDITLRNSGSWVQFYQSCRNMVIDGITVDSRENKDIEKPRHADAKGRNTDGMDLVDCQLVRVSNCFINSGDDAICLKSLSPTESCRDITITNCIVSSNASGIKIGTETSGAFEDITVQNCTVFDTRVDAISIMTVDGARIERVTIANISVRNVKGTAIFVRLGARNRTYRKNAQATAGMLKDVLIENVQGTRIGGYGCSITGIPGFPVENITLKQIRLRFDGSNIPLRSDDDTRKTAPIEPPVVNPMVPEKTDAYPRGEMFGRLPAYGFYIRHGRNVALENLSLDYAGEENRSAIVAEDVDALQIRDLKAKASPKVPELVQLKNVRNSPNMPKSN</sequence>